<accession>A0A411CQ52</accession>
<organism evidence="1 2">
    <name type="scientific">Arthrobacter phage Elesar</name>
    <dbReference type="NCBI Taxonomy" id="2510522"/>
    <lineage>
        <taxon>Viruses</taxon>
        <taxon>Duplodnaviria</taxon>
        <taxon>Heunggongvirae</taxon>
        <taxon>Uroviricota</taxon>
        <taxon>Caudoviricetes</taxon>
        <taxon>Daemsvirinae</taxon>
        <taxon>Elesarvirus</taxon>
        <taxon>Elesarvirus elesar</taxon>
    </lineage>
</organism>
<keyword evidence="2" id="KW-1185">Reference proteome</keyword>
<evidence type="ECO:0000313" key="1">
    <source>
        <dbReference type="EMBL" id="QAY16054.1"/>
    </source>
</evidence>
<dbReference type="RefSeq" id="YP_010761167.1">
    <property type="nucleotide sequence ID" value="NC_073593.1"/>
</dbReference>
<dbReference type="GeneID" id="80034281"/>
<protein>
    <submittedName>
        <fullName evidence="1">Uncharacterized protein</fullName>
    </submittedName>
</protein>
<evidence type="ECO:0000313" key="2">
    <source>
        <dbReference type="Proteomes" id="UP000290693"/>
    </source>
</evidence>
<reference evidence="1 2" key="1">
    <citation type="submission" date="2019-01" db="EMBL/GenBank/DDBJ databases">
        <authorList>
            <person name="Adair T.L."/>
            <person name="Lucas L.G."/>
            <person name="Young A.M."/>
            <person name="Antrich S.C."/>
            <person name="Baird A.G."/>
            <person name="Dunn E.L."/>
            <person name="Fernandes B.I."/>
            <person name="Fraley E.G."/>
            <person name="Ghanem A.X."/>
            <person name="Gilbert M.G."/>
            <person name="Morris T.B."/>
            <person name="Nortch B.D."/>
            <person name="Overcash M.E."/>
            <person name="Pavleszek K.E."/>
            <person name="Pellegrini L.I.O."/>
            <person name="Pham L.T."/>
            <person name="Rule L.S."/>
            <person name="Schultz E.M."/>
            <person name="Smith J."/>
            <person name="Thong B.J."/>
            <person name="Turner H.A."/>
            <person name="Walker G."/>
            <person name="Whitaker Z.J."/>
            <person name="Wilsey R.N."/>
            <person name="Yanney R.L."/>
            <person name="Klyczek K."/>
            <person name="Garlena R.A."/>
            <person name="Russell D.A."/>
            <person name="Pope W.H."/>
            <person name="Jacobs-Sera D."/>
            <person name="Hatfull G.F."/>
        </authorList>
    </citation>
    <scope>NUCLEOTIDE SEQUENCE [LARGE SCALE GENOMIC DNA]</scope>
</reference>
<dbReference type="Proteomes" id="UP000290693">
    <property type="component" value="Segment"/>
</dbReference>
<gene>
    <name evidence="1" type="primary">2</name>
    <name evidence="1" type="ORF">SEA_ELESAR_2</name>
</gene>
<dbReference type="KEGG" id="vg:80034281"/>
<dbReference type="EMBL" id="MK392368">
    <property type="protein sequence ID" value="QAY16054.1"/>
    <property type="molecule type" value="Genomic_DNA"/>
</dbReference>
<sequence>MHSEHITRAIEAAVFGSKVAVFADSLEQAQDLARNFEDAVPVSLQEALEYVSRANGRCRLDFCTGGSIRFMSLRQSGRGMVLDRVFLPITTDKNTLCEILPSLMTSHEGVLTGY</sequence>
<proteinExistence type="predicted"/>
<name>A0A411CQ52_9CAUD</name>